<protein>
    <recommendedName>
        <fullName evidence="1">KilA-N DNA-binding domain-containing protein</fullName>
    </recommendedName>
</protein>
<reference evidence="2" key="1">
    <citation type="journal article" date="2016" name="Int. J. Mol. Sci.">
        <title>Comparative genomics of the extreme acidophile Acidithiobacillus thiooxidans reveals intraspecific divergence and niche adaptation.</title>
        <authorList>
            <person name="Zhang X."/>
            <person name="Feng X."/>
            <person name="Tao J."/>
            <person name="Ma L."/>
            <person name="Xiao Y."/>
            <person name="Liang Y."/>
            <person name="Liu X."/>
            <person name="Yin H."/>
        </authorList>
    </citation>
    <scope>NUCLEOTIDE SEQUENCE [LARGE SCALE GENOMIC DNA]</scope>
    <source>
        <strain evidence="2">DXS-W</strain>
    </source>
</reference>
<dbReference type="OrthoDB" id="7225519at2"/>
<evidence type="ECO:0000313" key="2">
    <source>
        <dbReference type="EMBL" id="OCX70605.1"/>
    </source>
</evidence>
<dbReference type="GeneID" id="60696764"/>
<dbReference type="EMBL" id="LWRY01000160">
    <property type="protein sequence ID" value="OCX70605.1"/>
    <property type="molecule type" value="Genomic_DNA"/>
</dbReference>
<evidence type="ECO:0000313" key="3">
    <source>
        <dbReference type="Proteomes" id="UP000095008"/>
    </source>
</evidence>
<sequence>MKTVTVANQNFPIVEYHGQRVITFAMIDQVHQRPERTAREAFRRNRERFIEETDFYVIDYSKKHVLHAFGIEVPPRGLTLLTESGYLMLVKSFTDDLAWQVQRELVNGYFRAKALAGAEDRSLAGCQPRLKFPHLLAGFYKGTTLARLTRMERELVGQGVHAFGMEPEQARTRALPILQERFGADPEFLFRGLPIIVPEEKAKRRGGVKALSVVATATAEVIEISAHTRIVKRLPDGSVDEVVEGNVLSPTEIARKLGVKDGAQMNRILESVGLQKKKMLPGGNSTWQPTEKGEPFVVWMEKQNLVPLRYFRWKEKPLLAFLQSEDTRHARQLFGWGNEQHDLF</sequence>
<dbReference type="Pfam" id="PF10543">
    <property type="entry name" value="ORF6N"/>
    <property type="match status" value="1"/>
</dbReference>
<gene>
    <name evidence="2" type="ORF">A6M23_13800</name>
</gene>
<evidence type="ECO:0000259" key="1">
    <source>
        <dbReference type="Pfam" id="PF10543"/>
    </source>
</evidence>
<organism evidence="2 3">
    <name type="scientific">Acidithiobacillus thiooxidans</name>
    <name type="common">Thiobacillus thiooxidans</name>
    <dbReference type="NCBI Taxonomy" id="930"/>
    <lineage>
        <taxon>Bacteria</taxon>
        <taxon>Pseudomonadati</taxon>
        <taxon>Pseudomonadota</taxon>
        <taxon>Acidithiobacillia</taxon>
        <taxon>Acidithiobacillales</taxon>
        <taxon>Acidithiobacillaceae</taxon>
        <taxon>Acidithiobacillus</taxon>
    </lineage>
</organism>
<dbReference type="RefSeq" id="WP_051690643.1">
    <property type="nucleotide sequence ID" value="NZ_JABBDW010000008.1"/>
</dbReference>
<dbReference type="InterPro" id="IPR018873">
    <property type="entry name" value="KilA-N_DNA-bd_domain"/>
</dbReference>
<accession>A0A1C2I3N4</accession>
<name>A0A1C2I3N4_ACITH</name>
<proteinExistence type="predicted"/>
<comment type="caution">
    <text evidence="2">The sequence shown here is derived from an EMBL/GenBank/DDBJ whole genome shotgun (WGS) entry which is preliminary data.</text>
</comment>
<feature type="domain" description="KilA-N DNA-binding" evidence="1">
    <location>
        <begin position="12"/>
        <end position="92"/>
    </location>
</feature>
<dbReference type="AlphaFoldDB" id="A0A1C2I3N4"/>
<dbReference type="Proteomes" id="UP000095008">
    <property type="component" value="Unassembled WGS sequence"/>
</dbReference>
<keyword evidence="3" id="KW-1185">Reference proteome</keyword>